<feature type="domain" description="SPX" evidence="8">
    <location>
        <begin position="1"/>
        <end position="183"/>
    </location>
</feature>
<dbReference type="PROSITE" id="PS51380">
    <property type="entry name" value="EXS"/>
    <property type="match status" value="1"/>
</dbReference>
<name>A0ABP0F5I8_CLALP</name>
<sequence length="706" mass="82499">MKFGTNLQAHLTPEWRSQYIDYEILKNMLYDCKEEVPNVDVRTDENAVRLVAQFEEQFFGECDLQLTKVNTFFAEKVAEATRKFAMLQSELQAHKESLLAAHTANSKSLTLRRRVSRPHLLFQTQKHNVHIKTAKDLKLAYTEFYLSLILLQNYQELNFTGFRKILKKHDKMLNTDKGVVWRQNYVETAPFHKDSLISEYILKTETLYINDLENGDRSKAMKRLRVPPLTDTRTYPKGTVFRVGLFLGMFVMITVVAIIAAFFIDIYPVEPWLVVDLYRPGFMTFLFITFLGFNIWGWRTAGVNHVLIFEIDPRQHLSHQHFFEVSSILSILWGLSLTFLLFGNLEQFRELFPAYLNPGILYAVYVLFLINPFPVLFHKARFWLLKRLWRLVACGFYRVEFADFWLADQLNSLVQVLLDAEYIICFYILGNIWSGNGELGVCGSYSYGIRAVIGCYPAYIRFVQCIRRFYDSRKWFPHLVNAGKYSTTFFKVIFHALYTLHSEKTHDLRSVYFYMWLASCFVNSCYTLTWDIKMDWGFFDKNPGENKFLREEIVYPYKSLYYLAMVEDSAIRFSWIVTVAVQQSSTSQTTQKIVSTILVLLEAMRRFIWNFFRLENEHLNNCGEFRAVRDISVAPLRTDDLATLEKIMDEDNGAETFLLKRRVLQHELFAGESTIQSQTIKPKESSVLLYVGDQPPSDEGTSTSPL</sequence>
<evidence type="ECO:0000256" key="4">
    <source>
        <dbReference type="ARBA" id="ARBA00022989"/>
    </source>
</evidence>
<evidence type="ECO:0000256" key="1">
    <source>
        <dbReference type="ARBA" id="ARBA00004141"/>
    </source>
</evidence>
<evidence type="ECO:0000313" key="9">
    <source>
        <dbReference type="EMBL" id="CAK8674008.1"/>
    </source>
</evidence>
<dbReference type="Pfam" id="PF03105">
    <property type="entry name" value="SPX"/>
    <property type="match status" value="2"/>
</dbReference>
<keyword evidence="10" id="KW-1185">Reference proteome</keyword>
<evidence type="ECO:0000256" key="6">
    <source>
        <dbReference type="SAM" id="Phobius"/>
    </source>
</evidence>
<dbReference type="PANTHER" id="PTHR10783">
    <property type="entry name" value="XENOTROPIC AND POLYTROPIC RETROVIRUS RECEPTOR 1-RELATED"/>
    <property type="match status" value="1"/>
</dbReference>
<keyword evidence="3 6" id="KW-0812">Transmembrane</keyword>
<keyword evidence="4 6" id="KW-1133">Transmembrane helix</keyword>
<evidence type="ECO:0000256" key="5">
    <source>
        <dbReference type="ARBA" id="ARBA00023136"/>
    </source>
</evidence>
<reference evidence="9 10" key="1">
    <citation type="submission" date="2024-02" db="EMBL/GenBank/DDBJ databases">
        <authorList>
            <person name="Daric V."/>
            <person name="Darras S."/>
        </authorList>
    </citation>
    <scope>NUCLEOTIDE SEQUENCE [LARGE SCALE GENOMIC DNA]</scope>
</reference>
<dbReference type="EMBL" id="CAWYQH010000002">
    <property type="protein sequence ID" value="CAK8674008.1"/>
    <property type="molecule type" value="Genomic_DNA"/>
</dbReference>
<organism evidence="9 10">
    <name type="scientific">Clavelina lepadiformis</name>
    <name type="common">Light-bulb sea squirt</name>
    <name type="synonym">Ascidia lepadiformis</name>
    <dbReference type="NCBI Taxonomy" id="159417"/>
    <lineage>
        <taxon>Eukaryota</taxon>
        <taxon>Metazoa</taxon>
        <taxon>Chordata</taxon>
        <taxon>Tunicata</taxon>
        <taxon>Ascidiacea</taxon>
        <taxon>Aplousobranchia</taxon>
        <taxon>Clavelinidae</taxon>
        <taxon>Clavelina</taxon>
    </lineage>
</organism>
<feature type="transmembrane region" description="Helical" evidence="6">
    <location>
        <begin position="243"/>
        <end position="269"/>
    </location>
</feature>
<feature type="transmembrane region" description="Helical" evidence="6">
    <location>
        <begin position="281"/>
        <end position="301"/>
    </location>
</feature>
<dbReference type="PROSITE" id="PS51382">
    <property type="entry name" value="SPX"/>
    <property type="match status" value="1"/>
</dbReference>
<dbReference type="Proteomes" id="UP001642483">
    <property type="component" value="Unassembled WGS sequence"/>
</dbReference>
<evidence type="ECO:0000259" key="7">
    <source>
        <dbReference type="PROSITE" id="PS51380"/>
    </source>
</evidence>
<proteinExistence type="inferred from homology"/>
<evidence type="ECO:0000256" key="3">
    <source>
        <dbReference type="ARBA" id="ARBA00022692"/>
    </source>
</evidence>
<evidence type="ECO:0000313" key="10">
    <source>
        <dbReference type="Proteomes" id="UP001642483"/>
    </source>
</evidence>
<accession>A0ABP0F5I8</accession>
<evidence type="ECO:0000259" key="8">
    <source>
        <dbReference type="PROSITE" id="PS51382"/>
    </source>
</evidence>
<feature type="transmembrane region" description="Helical" evidence="6">
    <location>
        <begin position="355"/>
        <end position="377"/>
    </location>
</feature>
<gene>
    <name evidence="9" type="ORF">CVLEPA_LOCUS3731</name>
</gene>
<feature type="transmembrane region" description="Helical" evidence="6">
    <location>
        <begin position="511"/>
        <end position="530"/>
    </location>
</feature>
<feature type="domain" description="EXS" evidence="7">
    <location>
        <begin position="441"/>
        <end position="646"/>
    </location>
</feature>
<evidence type="ECO:0000256" key="2">
    <source>
        <dbReference type="ARBA" id="ARBA00009665"/>
    </source>
</evidence>
<comment type="similarity">
    <text evidence="2">Belongs to the SYG1 (TC 2.A.94) family.</text>
</comment>
<dbReference type="InterPro" id="IPR004342">
    <property type="entry name" value="EXS_C"/>
</dbReference>
<feature type="transmembrane region" description="Helical" evidence="6">
    <location>
        <begin position="322"/>
        <end position="343"/>
    </location>
</feature>
<dbReference type="PANTHER" id="PTHR10783:SF103">
    <property type="entry name" value="SOLUTE CARRIER FAMILY 53 MEMBER 1"/>
    <property type="match status" value="1"/>
</dbReference>
<dbReference type="Pfam" id="PF03124">
    <property type="entry name" value="EXS"/>
    <property type="match status" value="1"/>
</dbReference>
<evidence type="ECO:0008006" key="11">
    <source>
        <dbReference type="Google" id="ProtNLM"/>
    </source>
</evidence>
<comment type="caution">
    <text evidence="9">The sequence shown here is derived from an EMBL/GenBank/DDBJ whole genome shotgun (WGS) entry which is preliminary data.</text>
</comment>
<dbReference type="CDD" id="cd14477">
    <property type="entry name" value="SPX_XPR1_like"/>
    <property type="match status" value="1"/>
</dbReference>
<keyword evidence="5 6" id="KW-0472">Membrane</keyword>
<comment type="subcellular location">
    <subcellularLocation>
        <location evidence="1">Membrane</location>
        <topology evidence="1">Multi-pass membrane protein</topology>
    </subcellularLocation>
</comment>
<protein>
    <recommendedName>
        <fullName evidence="11">Xenotropic and polytropic retrovirus receptor 1</fullName>
    </recommendedName>
</protein>
<dbReference type="InterPro" id="IPR004331">
    <property type="entry name" value="SPX_dom"/>
</dbReference>